<gene>
    <name evidence="1" type="ORF">LCGC14_2128890</name>
</gene>
<comment type="caution">
    <text evidence="1">The sequence shown here is derived from an EMBL/GenBank/DDBJ whole genome shotgun (WGS) entry which is preliminary data.</text>
</comment>
<dbReference type="EMBL" id="LAZR01026658">
    <property type="protein sequence ID" value="KKL68046.1"/>
    <property type="molecule type" value="Genomic_DNA"/>
</dbReference>
<organism evidence="1">
    <name type="scientific">marine sediment metagenome</name>
    <dbReference type="NCBI Taxonomy" id="412755"/>
    <lineage>
        <taxon>unclassified sequences</taxon>
        <taxon>metagenomes</taxon>
        <taxon>ecological metagenomes</taxon>
    </lineage>
</organism>
<evidence type="ECO:0000313" key="1">
    <source>
        <dbReference type="EMBL" id="KKL68046.1"/>
    </source>
</evidence>
<name>A0A0F9EP58_9ZZZZ</name>
<accession>A0A0F9EP58</accession>
<sequence length="44" mass="5315">MINDEKCKHDWVKMKKQESTGLFDWGKIEYDILYCSKCQSTMRP</sequence>
<proteinExistence type="predicted"/>
<protein>
    <submittedName>
        <fullName evidence="1">Uncharacterized protein</fullName>
    </submittedName>
</protein>
<reference evidence="1" key="1">
    <citation type="journal article" date="2015" name="Nature">
        <title>Complex archaea that bridge the gap between prokaryotes and eukaryotes.</title>
        <authorList>
            <person name="Spang A."/>
            <person name="Saw J.H."/>
            <person name="Jorgensen S.L."/>
            <person name="Zaremba-Niedzwiedzka K."/>
            <person name="Martijn J."/>
            <person name="Lind A.E."/>
            <person name="van Eijk R."/>
            <person name="Schleper C."/>
            <person name="Guy L."/>
            <person name="Ettema T.J."/>
        </authorList>
    </citation>
    <scope>NUCLEOTIDE SEQUENCE</scope>
</reference>
<dbReference type="AlphaFoldDB" id="A0A0F9EP58"/>